<evidence type="ECO:0000256" key="6">
    <source>
        <dbReference type="ARBA" id="ARBA00022679"/>
    </source>
</evidence>
<keyword evidence="7 11" id="KW-0812">Transmembrane</keyword>
<dbReference type="Pfam" id="PF04188">
    <property type="entry name" value="Mannosyl_trans2"/>
    <property type="match status" value="1"/>
</dbReference>
<sequence length="121" mass="13499">AAPVTMDVRAVVEFAAVTRGLSLLLQVLTRFMASSSPVPFWISAHLLLLNEPLLHRRKTSNPNVQLQTHSRNGCRHTPLNPIIALLPHFKTCSPTTQSILGYFLCYWVLGLALHCNSLPWT</sequence>
<dbReference type="GO" id="GO:0006506">
    <property type="term" value="P:GPI anchor biosynthetic process"/>
    <property type="evidence" value="ECO:0007669"/>
    <property type="project" value="UniProtKB-UniPathway"/>
</dbReference>
<dbReference type="PANTHER" id="PTHR12468">
    <property type="entry name" value="GPI MANNOSYLTRANSFERASE 2"/>
    <property type="match status" value="1"/>
</dbReference>
<dbReference type="AlphaFoldDB" id="G3NW89"/>
<keyword evidence="6 11" id="KW-0808">Transferase</keyword>
<proteinExistence type="inferred from homology"/>
<evidence type="ECO:0000256" key="5">
    <source>
        <dbReference type="ARBA" id="ARBA00022676"/>
    </source>
</evidence>
<evidence type="ECO:0000256" key="9">
    <source>
        <dbReference type="ARBA" id="ARBA00022989"/>
    </source>
</evidence>
<name>G3NW89_GASAC</name>
<evidence type="ECO:0000256" key="7">
    <source>
        <dbReference type="ARBA" id="ARBA00022692"/>
    </source>
</evidence>
<evidence type="ECO:0000256" key="4">
    <source>
        <dbReference type="ARBA" id="ARBA00022502"/>
    </source>
</evidence>
<keyword evidence="9 11" id="KW-1133">Transmembrane helix</keyword>
<comment type="similarity">
    <text evidence="3 11">Belongs to the PIGV family.</text>
</comment>
<dbReference type="Bgee" id="ENSGACG00000007253">
    <property type="expression patterns" value="Expressed in intestinal epithelial cell and 13 other cell types or tissues"/>
</dbReference>
<comment type="pathway">
    <text evidence="2 11">Glycolipid biosynthesis; glycosylphosphatidylinositol-anchor biosynthesis.</text>
</comment>
<evidence type="ECO:0000256" key="3">
    <source>
        <dbReference type="ARBA" id="ARBA00008698"/>
    </source>
</evidence>
<evidence type="ECO:0000256" key="10">
    <source>
        <dbReference type="ARBA" id="ARBA00023136"/>
    </source>
</evidence>
<dbReference type="GO" id="GO:0000009">
    <property type="term" value="F:alpha-1,6-mannosyltransferase activity"/>
    <property type="evidence" value="ECO:0007669"/>
    <property type="project" value="InterPro"/>
</dbReference>
<comment type="caution">
    <text evidence="11">Lacks conserved residue(s) required for the propagation of feature annotation.</text>
</comment>
<organism evidence="12">
    <name type="scientific">Gasterosteus aculeatus</name>
    <name type="common">Three-spined stickleback</name>
    <dbReference type="NCBI Taxonomy" id="69293"/>
    <lineage>
        <taxon>Eukaryota</taxon>
        <taxon>Metazoa</taxon>
        <taxon>Chordata</taxon>
        <taxon>Craniata</taxon>
        <taxon>Vertebrata</taxon>
        <taxon>Euteleostomi</taxon>
        <taxon>Actinopterygii</taxon>
        <taxon>Neopterygii</taxon>
        <taxon>Teleostei</taxon>
        <taxon>Neoteleostei</taxon>
        <taxon>Acanthomorphata</taxon>
        <taxon>Eupercaria</taxon>
        <taxon>Perciformes</taxon>
        <taxon>Cottioidei</taxon>
        <taxon>Gasterosteales</taxon>
        <taxon>Gasterosteidae</taxon>
        <taxon>Gasterosteus</taxon>
    </lineage>
</organism>
<dbReference type="Ensembl" id="ENSGACT00000009628.1">
    <property type="protein sequence ID" value="ENSGACP00000009608.1"/>
    <property type="gene ID" value="ENSGACG00000007253.1"/>
</dbReference>
<keyword evidence="8 11" id="KW-0256">Endoplasmic reticulum</keyword>
<comment type="subcellular location">
    <subcellularLocation>
        <location evidence="1 11">Endoplasmic reticulum membrane</location>
        <topology evidence="1 11">Multi-pass membrane protein</topology>
    </subcellularLocation>
</comment>
<dbReference type="GO" id="GO:0031501">
    <property type="term" value="C:mannosyltransferase complex"/>
    <property type="evidence" value="ECO:0007669"/>
    <property type="project" value="TreeGrafter"/>
</dbReference>
<dbReference type="InterPro" id="IPR007315">
    <property type="entry name" value="PIG-V/Gpi18"/>
</dbReference>
<evidence type="ECO:0000256" key="1">
    <source>
        <dbReference type="ARBA" id="ARBA00004477"/>
    </source>
</evidence>
<dbReference type="PANTHER" id="PTHR12468:SF2">
    <property type="entry name" value="GPI MANNOSYLTRANSFERASE 2"/>
    <property type="match status" value="1"/>
</dbReference>
<comment type="function">
    <text evidence="11">Mannosyltransferase involved in glycosylphosphatidylinositol-anchor biosynthesis.</text>
</comment>
<keyword evidence="5 11" id="KW-0328">Glycosyltransferase</keyword>
<protein>
    <recommendedName>
        <fullName evidence="11">GPI mannosyltransferase 2</fullName>
        <ecNumber evidence="11">2.4.1.-</ecNumber>
    </recommendedName>
</protein>
<feature type="transmembrane region" description="Helical" evidence="11">
    <location>
        <begin position="99"/>
        <end position="120"/>
    </location>
</feature>
<dbReference type="GO" id="GO:0004376">
    <property type="term" value="F:GPI mannosyltransferase activity"/>
    <property type="evidence" value="ECO:0007669"/>
    <property type="project" value="InterPro"/>
</dbReference>
<reference evidence="12" key="2">
    <citation type="submission" date="2024-04" db="UniProtKB">
        <authorList>
            <consortium name="Ensembl"/>
        </authorList>
    </citation>
    <scope>IDENTIFICATION</scope>
</reference>
<evidence type="ECO:0000256" key="8">
    <source>
        <dbReference type="ARBA" id="ARBA00022824"/>
    </source>
</evidence>
<reference evidence="12" key="1">
    <citation type="submission" date="2006-01" db="EMBL/GenBank/DDBJ databases">
        <authorList>
            <person name="Lindblad-Toh K."/>
            <person name="Mauceli E."/>
            <person name="Grabherr M."/>
            <person name="Chang J.L."/>
            <person name="Lander E.S."/>
        </authorList>
    </citation>
    <scope>NUCLEOTIDE SEQUENCE [LARGE SCALE GENOMIC DNA]</scope>
</reference>
<keyword evidence="10 11" id="KW-0472">Membrane</keyword>
<evidence type="ECO:0000256" key="2">
    <source>
        <dbReference type="ARBA" id="ARBA00004687"/>
    </source>
</evidence>
<dbReference type="GO" id="GO:0005789">
    <property type="term" value="C:endoplasmic reticulum membrane"/>
    <property type="evidence" value="ECO:0007669"/>
    <property type="project" value="UniProtKB-SubCell"/>
</dbReference>
<evidence type="ECO:0000256" key="11">
    <source>
        <dbReference type="RuleBase" id="RU363112"/>
    </source>
</evidence>
<keyword evidence="4 11" id="KW-0337">GPI-anchor biosynthesis</keyword>
<dbReference type="EC" id="2.4.1.-" evidence="11"/>
<accession>G3NW89</accession>
<dbReference type="UniPathway" id="UPA00196"/>
<evidence type="ECO:0000313" key="12">
    <source>
        <dbReference type="Ensembl" id="ENSGACP00000009608.1"/>
    </source>
</evidence>